<dbReference type="AlphaFoldDB" id="A0A8J4TUL9"/>
<gene>
    <name evidence="2" type="primary">med1</name>
    <name evidence="2" type="ORF">DAT39_018177</name>
</gene>
<feature type="compositionally biased region" description="Low complexity" evidence="1">
    <location>
        <begin position="15"/>
        <end position="30"/>
    </location>
</feature>
<proteinExistence type="predicted"/>
<sequence length="65" mass="7145">MSCGPSSHPMKAESWSRSPMSSSEPSISLHSSERTSRQSPPYMHTEDDDLMDSALTGSNLEPFKT</sequence>
<feature type="region of interest" description="Disordered" evidence="1">
    <location>
        <begin position="1"/>
        <end position="65"/>
    </location>
</feature>
<keyword evidence="3" id="KW-1185">Reference proteome</keyword>
<accession>A0A8J4TUL9</accession>
<dbReference type="EMBL" id="QNUK01000524">
    <property type="protein sequence ID" value="KAF5892131.1"/>
    <property type="molecule type" value="Genomic_DNA"/>
</dbReference>
<name>A0A8J4TUL9_CLAMG</name>
<reference evidence="2" key="1">
    <citation type="submission" date="2020-07" db="EMBL/GenBank/DDBJ databases">
        <title>Clarias magur genome sequencing, assembly and annotation.</title>
        <authorList>
            <person name="Kushwaha B."/>
            <person name="Kumar R."/>
            <person name="Das P."/>
            <person name="Joshi C.G."/>
            <person name="Kumar D."/>
            <person name="Nagpure N.S."/>
            <person name="Pandey M."/>
            <person name="Agarwal S."/>
            <person name="Srivastava S."/>
            <person name="Singh M."/>
            <person name="Sahoo L."/>
            <person name="Jayasankar P."/>
            <person name="Meher P.K."/>
            <person name="Koringa P.G."/>
            <person name="Iquebal M.A."/>
            <person name="Das S.P."/>
            <person name="Bit A."/>
            <person name="Patnaik S."/>
            <person name="Patel N."/>
            <person name="Shah T.M."/>
            <person name="Hinsu A."/>
            <person name="Jena J.K."/>
        </authorList>
    </citation>
    <scope>NUCLEOTIDE SEQUENCE</scope>
    <source>
        <strain evidence="2">CIFAMagur01</strain>
        <tissue evidence="2">Testis</tissue>
    </source>
</reference>
<evidence type="ECO:0000256" key="1">
    <source>
        <dbReference type="SAM" id="MobiDB-lite"/>
    </source>
</evidence>
<protein>
    <submittedName>
        <fullName evidence="2">Mediator of RNA polymerase II transcription subunit 1</fullName>
    </submittedName>
</protein>
<evidence type="ECO:0000313" key="3">
    <source>
        <dbReference type="Proteomes" id="UP000727407"/>
    </source>
</evidence>
<organism evidence="2 3">
    <name type="scientific">Clarias magur</name>
    <name type="common">Asian catfish</name>
    <name type="synonym">Macropteronotus magur</name>
    <dbReference type="NCBI Taxonomy" id="1594786"/>
    <lineage>
        <taxon>Eukaryota</taxon>
        <taxon>Metazoa</taxon>
        <taxon>Chordata</taxon>
        <taxon>Craniata</taxon>
        <taxon>Vertebrata</taxon>
        <taxon>Euteleostomi</taxon>
        <taxon>Actinopterygii</taxon>
        <taxon>Neopterygii</taxon>
        <taxon>Teleostei</taxon>
        <taxon>Ostariophysi</taxon>
        <taxon>Siluriformes</taxon>
        <taxon>Clariidae</taxon>
        <taxon>Clarias</taxon>
    </lineage>
</organism>
<dbReference type="Proteomes" id="UP000727407">
    <property type="component" value="Unassembled WGS sequence"/>
</dbReference>
<comment type="caution">
    <text evidence="2">The sequence shown here is derived from an EMBL/GenBank/DDBJ whole genome shotgun (WGS) entry which is preliminary data.</text>
</comment>
<evidence type="ECO:0000313" key="2">
    <source>
        <dbReference type="EMBL" id="KAF5892131.1"/>
    </source>
</evidence>